<dbReference type="PANTHER" id="PTHR38011:SF7">
    <property type="entry name" value="2,5-DIAMINO-6-RIBOSYLAMINO-4(3H)-PYRIMIDINONE 5'-PHOSPHATE REDUCTASE"/>
    <property type="match status" value="1"/>
</dbReference>
<dbReference type="SUPFAM" id="SSF53597">
    <property type="entry name" value="Dihydrofolate reductase-like"/>
    <property type="match status" value="1"/>
</dbReference>
<organism evidence="5 6">
    <name type="scientific">Mobilicoccus caccae</name>
    <dbReference type="NCBI Taxonomy" id="1859295"/>
    <lineage>
        <taxon>Bacteria</taxon>
        <taxon>Bacillati</taxon>
        <taxon>Actinomycetota</taxon>
        <taxon>Actinomycetes</taxon>
        <taxon>Micrococcales</taxon>
        <taxon>Dermatophilaceae</taxon>
        <taxon>Mobilicoccus</taxon>
    </lineage>
</organism>
<sequence length="241" mass="25646">MPGTSASDSVVRVSNDADGLDDFYAQIAHAEPLVIAQLGQSLDGFIASRTGDAEFVTGEGDHRHLHILRSLVDAVVVGATTVIADDCRLTVRHVPLRGPRPTRVILDPRGRVPATAHLLTSDDAPTLWIVGRRAEVPRGLPSHVDVLRMEVDAALAPADVVAELSERGLRRILVEGGGRLVSAFVEAGLIDRLYVTTAPLLIGDGVPGLRFTGADALSDALRGPSRRLILGEDVCTELVLR</sequence>
<dbReference type="Proteomes" id="UP001157126">
    <property type="component" value="Unassembled WGS sequence"/>
</dbReference>
<name>A0ABQ6INP5_9MICO</name>
<keyword evidence="2" id="KW-0521">NADP</keyword>
<keyword evidence="6" id="KW-1185">Reference proteome</keyword>
<evidence type="ECO:0000256" key="2">
    <source>
        <dbReference type="ARBA" id="ARBA00022857"/>
    </source>
</evidence>
<dbReference type="PANTHER" id="PTHR38011">
    <property type="entry name" value="DIHYDROFOLATE REDUCTASE FAMILY PROTEIN (AFU_ORTHOLOGUE AFUA_8G06820)"/>
    <property type="match status" value="1"/>
</dbReference>
<dbReference type="Pfam" id="PF01872">
    <property type="entry name" value="RibD_C"/>
    <property type="match status" value="1"/>
</dbReference>
<dbReference type="InterPro" id="IPR050765">
    <property type="entry name" value="Riboflavin_Biosynth_HTPR"/>
</dbReference>
<comment type="caution">
    <text evidence="5">The sequence shown here is derived from an EMBL/GenBank/DDBJ whole genome shotgun (WGS) entry which is preliminary data.</text>
</comment>
<evidence type="ECO:0000313" key="6">
    <source>
        <dbReference type="Proteomes" id="UP001157126"/>
    </source>
</evidence>
<proteinExistence type="predicted"/>
<evidence type="ECO:0000313" key="5">
    <source>
        <dbReference type="EMBL" id="GMA38339.1"/>
    </source>
</evidence>
<dbReference type="InterPro" id="IPR024072">
    <property type="entry name" value="DHFR-like_dom_sf"/>
</dbReference>
<dbReference type="EMBL" id="BSUO01000001">
    <property type="protein sequence ID" value="GMA38339.1"/>
    <property type="molecule type" value="Genomic_DNA"/>
</dbReference>
<evidence type="ECO:0000259" key="4">
    <source>
        <dbReference type="Pfam" id="PF01872"/>
    </source>
</evidence>
<reference evidence="6" key="1">
    <citation type="journal article" date="2019" name="Int. J. Syst. Evol. Microbiol.">
        <title>The Global Catalogue of Microorganisms (GCM) 10K type strain sequencing project: providing services to taxonomists for standard genome sequencing and annotation.</title>
        <authorList>
            <consortium name="The Broad Institute Genomics Platform"/>
            <consortium name="The Broad Institute Genome Sequencing Center for Infectious Disease"/>
            <person name="Wu L."/>
            <person name="Ma J."/>
        </authorList>
    </citation>
    <scope>NUCLEOTIDE SEQUENCE [LARGE SCALE GENOMIC DNA]</scope>
    <source>
        <strain evidence="6">NBRC 113072</strain>
    </source>
</reference>
<gene>
    <name evidence="5" type="ORF">GCM10025883_03840</name>
</gene>
<comment type="pathway">
    <text evidence="1">Cofactor biosynthesis; riboflavin biosynthesis.</text>
</comment>
<dbReference type="InterPro" id="IPR002734">
    <property type="entry name" value="RibDG_C"/>
</dbReference>
<keyword evidence="3" id="KW-0560">Oxidoreductase</keyword>
<dbReference type="Gene3D" id="3.40.430.10">
    <property type="entry name" value="Dihydrofolate Reductase, subunit A"/>
    <property type="match status" value="1"/>
</dbReference>
<evidence type="ECO:0000256" key="1">
    <source>
        <dbReference type="ARBA" id="ARBA00005104"/>
    </source>
</evidence>
<protein>
    <recommendedName>
        <fullName evidence="4">Bacterial bifunctional deaminase-reductase C-terminal domain-containing protein</fullName>
    </recommendedName>
</protein>
<accession>A0ABQ6INP5</accession>
<feature type="domain" description="Bacterial bifunctional deaminase-reductase C-terminal" evidence="4">
    <location>
        <begin position="32"/>
        <end position="206"/>
    </location>
</feature>
<evidence type="ECO:0000256" key="3">
    <source>
        <dbReference type="ARBA" id="ARBA00023002"/>
    </source>
</evidence>